<name>W0RKC1_9BACT</name>
<dbReference type="Pfam" id="PF03641">
    <property type="entry name" value="Lysine_decarbox"/>
    <property type="match status" value="1"/>
</dbReference>
<dbReference type="EMBL" id="CP007128">
    <property type="protein sequence ID" value="AHG89883.1"/>
    <property type="molecule type" value="Genomic_DNA"/>
</dbReference>
<dbReference type="Proteomes" id="UP000019151">
    <property type="component" value="Chromosome"/>
</dbReference>
<dbReference type="PANTHER" id="PTHR31223:SF70">
    <property type="entry name" value="LOG FAMILY PROTEIN YJL055W"/>
    <property type="match status" value="1"/>
</dbReference>
<dbReference type="InterPro" id="IPR031100">
    <property type="entry name" value="LOG_fam"/>
</dbReference>
<dbReference type="HOGENOM" id="CLU_058336_4_2_0"/>
<dbReference type="PATRIC" id="fig|861299.3.peg.2390"/>
<proteinExistence type="inferred from homology"/>
<comment type="similarity">
    <text evidence="2 3">Belongs to the LOG family.</text>
</comment>
<dbReference type="OrthoDB" id="9801098at2"/>
<accession>W0RKC1</accession>
<dbReference type="GO" id="GO:0005829">
    <property type="term" value="C:cytosol"/>
    <property type="evidence" value="ECO:0007669"/>
    <property type="project" value="TreeGrafter"/>
</dbReference>
<protein>
    <recommendedName>
        <fullName evidence="3">Cytokinin riboside 5'-monophosphate phosphoribohydrolase</fullName>
        <ecNumber evidence="3">3.2.2.n1</ecNumber>
    </recommendedName>
</protein>
<evidence type="ECO:0000313" key="5">
    <source>
        <dbReference type="Proteomes" id="UP000019151"/>
    </source>
</evidence>
<dbReference type="EC" id="3.2.2.n1" evidence="3"/>
<dbReference type="KEGG" id="gba:J421_2346"/>
<dbReference type="InterPro" id="IPR005269">
    <property type="entry name" value="LOG"/>
</dbReference>
<evidence type="ECO:0000256" key="2">
    <source>
        <dbReference type="ARBA" id="ARBA00006763"/>
    </source>
</evidence>
<organism evidence="4 5">
    <name type="scientific">Gemmatirosa kalamazoonensis</name>
    <dbReference type="NCBI Taxonomy" id="861299"/>
    <lineage>
        <taxon>Bacteria</taxon>
        <taxon>Pseudomonadati</taxon>
        <taxon>Gemmatimonadota</taxon>
        <taxon>Gemmatimonadia</taxon>
        <taxon>Gemmatimonadales</taxon>
        <taxon>Gemmatimonadaceae</taxon>
        <taxon>Gemmatirosa</taxon>
    </lineage>
</organism>
<keyword evidence="3" id="KW-0378">Hydrolase</keyword>
<sequence>MPTDPSPRRLSAVCVFCGSSSGVDGAYVDAARDLGRLLARRGVALVYGGARVGVMGAIADAALDDGGRVVGVMPRPLWSREVGHTGLTELLVVDTMHERKALMAERSDAFVALPGGAGTLEELFEMWTWAQLGIHTKPVALLNVGGFFDPLLAMVEHLVTQGFVRPAHRAMLVVEEQPDRLLARLAAYEAPATTRWLTTEEA</sequence>
<evidence type="ECO:0000256" key="1">
    <source>
        <dbReference type="ARBA" id="ARBA00000274"/>
    </source>
</evidence>
<dbReference type="GO" id="GO:0009691">
    <property type="term" value="P:cytokinin biosynthetic process"/>
    <property type="evidence" value="ECO:0007669"/>
    <property type="project" value="UniProtKB-UniRule"/>
</dbReference>
<dbReference type="PANTHER" id="PTHR31223">
    <property type="entry name" value="LOG FAMILY PROTEIN YJL055W"/>
    <property type="match status" value="1"/>
</dbReference>
<dbReference type="SUPFAM" id="SSF102405">
    <property type="entry name" value="MCP/YpsA-like"/>
    <property type="match status" value="1"/>
</dbReference>
<evidence type="ECO:0000313" key="4">
    <source>
        <dbReference type="EMBL" id="AHG89883.1"/>
    </source>
</evidence>
<dbReference type="Gene3D" id="3.40.50.450">
    <property type="match status" value="1"/>
</dbReference>
<evidence type="ECO:0000256" key="3">
    <source>
        <dbReference type="RuleBase" id="RU363015"/>
    </source>
</evidence>
<dbReference type="AlphaFoldDB" id="W0RKC1"/>
<dbReference type="InParanoid" id="W0RKC1"/>
<dbReference type="GO" id="GO:0008714">
    <property type="term" value="F:AMP nucleosidase activity"/>
    <property type="evidence" value="ECO:0007669"/>
    <property type="project" value="UniProtKB-EC"/>
</dbReference>
<dbReference type="STRING" id="861299.J421_2346"/>
<dbReference type="RefSeq" id="WP_104022537.1">
    <property type="nucleotide sequence ID" value="NZ_CP007128.1"/>
</dbReference>
<reference evidence="4 5" key="1">
    <citation type="journal article" date="2014" name="Genome Announc.">
        <title>Genome Sequence and Methylome of Soil Bacterium Gemmatirosa kalamazoonensis KBS708T, a Member of the Rarely Cultivated Gemmatimonadetes Phylum.</title>
        <authorList>
            <person name="Debruyn J.M."/>
            <person name="Radosevich M."/>
            <person name="Wommack K.E."/>
            <person name="Polson S.W."/>
            <person name="Hauser L.J."/>
            <person name="Fawaz M.N."/>
            <person name="Korlach J."/>
            <person name="Tsai Y.C."/>
        </authorList>
    </citation>
    <scope>NUCLEOTIDE SEQUENCE [LARGE SCALE GENOMIC DNA]</scope>
    <source>
        <strain evidence="4 5">KBS708</strain>
    </source>
</reference>
<comment type="catalytic activity">
    <reaction evidence="1">
        <text>AMP + H2O = D-ribose 5-phosphate + adenine</text>
        <dbReference type="Rhea" id="RHEA:20129"/>
        <dbReference type="ChEBI" id="CHEBI:15377"/>
        <dbReference type="ChEBI" id="CHEBI:16708"/>
        <dbReference type="ChEBI" id="CHEBI:78346"/>
        <dbReference type="ChEBI" id="CHEBI:456215"/>
        <dbReference type="EC" id="3.2.2.4"/>
    </reaction>
</comment>
<keyword evidence="3" id="KW-0203">Cytokinin biosynthesis</keyword>
<dbReference type="FunCoup" id="W0RKC1">
    <property type="interactions" value="194"/>
</dbReference>
<keyword evidence="5" id="KW-1185">Reference proteome</keyword>
<dbReference type="eggNOG" id="COG1611">
    <property type="taxonomic scope" value="Bacteria"/>
</dbReference>
<gene>
    <name evidence="4" type="ORF">J421_2346</name>
</gene>
<dbReference type="NCBIfam" id="TIGR00730">
    <property type="entry name" value="Rossman fold protein, TIGR00730 family"/>
    <property type="match status" value="1"/>
</dbReference>